<proteinExistence type="predicted"/>
<dbReference type="OrthoDB" id="2753709at2759"/>
<feature type="compositionally biased region" description="Polar residues" evidence="1">
    <location>
        <begin position="359"/>
        <end position="378"/>
    </location>
</feature>
<feature type="region of interest" description="Disordered" evidence="1">
    <location>
        <begin position="309"/>
        <end position="378"/>
    </location>
</feature>
<dbReference type="STRING" id="139420.A0A371DB88"/>
<keyword evidence="3" id="KW-1185">Reference proteome</keyword>
<gene>
    <name evidence="2" type="ORF">OH76DRAFT_514027</name>
</gene>
<evidence type="ECO:0000313" key="2">
    <source>
        <dbReference type="EMBL" id="RDX49814.1"/>
    </source>
</evidence>
<accession>A0A371DB88</accession>
<dbReference type="EMBL" id="KZ857403">
    <property type="protein sequence ID" value="RDX49814.1"/>
    <property type="molecule type" value="Genomic_DNA"/>
</dbReference>
<reference evidence="2 3" key="1">
    <citation type="journal article" date="2018" name="Biotechnol. Biofuels">
        <title>Integrative visual omics of the white-rot fungus Polyporus brumalis exposes the biotechnological potential of its oxidative enzymes for delignifying raw plant biomass.</title>
        <authorList>
            <person name="Miyauchi S."/>
            <person name="Rancon A."/>
            <person name="Drula E."/>
            <person name="Hage H."/>
            <person name="Chaduli D."/>
            <person name="Favel A."/>
            <person name="Grisel S."/>
            <person name="Henrissat B."/>
            <person name="Herpoel-Gimbert I."/>
            <person name="Ruiz-Duenas F.J."/>
            <person name="Chevret D."/>
            <person name="Hainaut M."/>
            <person name="Lin J."/>
            <person name="Wang M."/>
            <person name="Pangilinan J."/>
            <person name="Lipzen A."/>
            <person name="Lesage-Meessen L."/>
            <person name="Navarro D."/>
            <person name="Riley R."/>
            <person name="Grigoriev I.V."/>
            <person name="Zhou S."/>
            <person name="Raouche S."/>
            <person name="Rosso M.N."/>
        </authorList>
    </citation>
    <scope>NUCLEOTIDE SEQUENCE [LARGE SCALE GENOMIC DNA]</scope>
    <source>
        <strain evidence="2 3">BRFM 1820</strain>
    </source>
</reference>
<name>A0A371DB88_9APHY</name>
<evidence type="ECO:0000313" key="3">
    <source>
        <dbReference type="Proteomes" id="UP000256964"/>
    </source>
</evidence>
<evidence type="ECO:0000256" key="1">
    <source>
        <dbReference type="SAM" id="MobiDB-lite"/>
    </source>
</evidence>
<organism evidence="2 3">
    <name type="scientific">Lentinus brumalis</name>
    <dbReference type="NCBI Taxonomy" id="2498619"/>
    <lineage>
        <taxon>Eukaryota</taxon>
        <taxon>Fungi</taxon>
        <taxon>Dikarya</taxon>
        <taxon>Basidiomycota</taxon>
        <taxon>Agaricomycotina</taxon>
        <taxon>Agaricomycetes</taxon>
        <taxon>Polyporales</taxon>
        <taxon>Polyporaceae</taxon>
        <taxon>Lentinus</taxon>
    </lineage>
</organism>
<dbReference type="Proteomes" id="UP000256964">
    <property type="component" value="Unassembled WGS sequence"/>
</dbReference>
<protein>
    <submittedName>
        <fullName evidence="2">Uncharacterized protein</fullName>
    </submittedName>
</protein>
<dbReference type="AlphaFoldDB" id="A0A371DB88"/>
<sequence length="378" mass="42491">MSVGHGRRPHAVAPAVLRGAAMWVFLGVYPKELEDATPDLFSPLEFDDSLEDLPADLRAAMEKYGIDRCETTLLRRCTEDFLDLLWDFLDDRSLYKFGRTMADILVQGRYVYGDDDIPDYEDSDLPFSDWVECMPAAARVLRQHPHGSAADLDRADVLDLEYLIMTKPSAEVEDFARRVMARNPQHAYAHVIFCMRAADHEEVLQVAKDGLQIEHITPYMRRHLLLVLMDRHIAKAWTLLLEATPANARRRRLGTDALLVGLEYAQVLMREAPPDSRDLMRVFNAFILNTLPARGHELSEDLRELRVRPHRSLQSLRPTTLSTSGSRPSPTSSARSASSTTSATNSRQTRGPSRAIWSFATTKPASRTGWASSGGSTD</sequence>
<feature type="compositionally biased region" description="Low complexity" evidence="1">
    <location>
        <begin position="315"/>
        <end position="350"/>
    </location>
</feature>